<comment type="caution">
    <text evidence="1">The sequence shown here is derived from an EMBL/GenBank/DDBJ whole genome shotgun (WGS) entry which is preliminary data.</text>
</comment>
<protein>
    <submittedName>
        <fullName evidence="1">Uncharacterized protein</fullName>
    </submittedName>
</protein>
<accession>A0A250XBR3</accession>
<dbReference type="Gene3D" id="3.40.190.80">
    <property type="match status" value="1"/>
</dbReference>
<gene>
    <name evidence="1" type="ORF">CEUSTIGMA_g7638.t1</name>
</gene>
<dbReference type="Proteomes" id="UP000232323">
    <property type="component" value="Unassembled WGS sequence"/>
</dbReference>
<evidence type="ECO:0000313" key="2">
    <source>
        <dbReference type="Proteomes" id="UP000232323"/>
    </source>
</evidence>
<reference evidence="1 2" key="1">
    <citation type="submission" date="2017-08" db="EMBL/GenBank/DDBJ databases">
        <title>Acidophilic green algal genome provides insights into adaptation to an acidic environment.</title>
        <authorList>
            <person name="Hirooka S."/>
            <person name="Hirose Y."/>
            <person name="Kanesaki Y."/>
            <person name="Higuchi S."/>
            <person name="Fujiwara T."/>
            <person name="Onuma R."/>
            <person name="Era A."/>
            <person name="Ohbayashi R."/>
            <person name="Uzuka A."/>
            <person name="Nozaki H."/>
            <person name="Yoshikawa H."/>
            <person name="Miyagishima S.Y."/>
        </authorList>
    </citation>
    <scope>NUCLEOTIDE SEQUENCE [LARGE SCALE GENOMIC DNA]</scope>
    <source>
        <strain evidence="1 2">NIES-2499</strain>
    </source>
</reference>
<sequence>MAYVVAHEDTLEALEQAAKRVGYEVVKALSALPVSQRMARAVSILKPPPGDAALPDVLGEEAAWGILAGVSSQLWAEIRVIINHESYHPIKAPGISTESGLQIWCYLDAVDGTVKLAGLGNEPGRLRSANDGAWAVGLAFTEPTSKALEELLLSDFKVSAVTDGSVCEASSSRNPPFPRMAIATGVEVQGNNHGNHSYVTREGVGAPAYNSPCTITLHTSTNQRLSQSFVFLDAFQTRTPGDESLAGALYARLMNRNEGGAFDVLRSYGNLSAIVRNMLGWRCPPGTPHGASIDGTWLEAQCSGFLVVNENLHNLIPAVPIILGAGGIATDFEGVPLLNRRLSAGRCSVLYASNERIHKDLLLLIMKIRRSQEVENIPQDMTTTRKS</sequence>
<name>A0A250XBR3_9CHLO</name>
<organism evidence="1 2">
    <name type="scientific">Chlamydomonas eustigma</name>
    <dbReference type="NCBI Taxonomy" id="1157962"/>
    <lineage>
        <taxon>Eukaryota</taxon>
        <taxon>Viridiplantae</taxon>
        <taxon>Chlorophyta</taxon>
        <taxon>core chlorophytes</taxon>
        <taxon>Chlorophyceae</taxon>
        <taxon>CS clade</taxon>
        <taxon>Chlamydomonadales</taxon>
        <taxon>Chlamydomonadaceae</taxon>
        <taxon>Chlamydomonas</taxon>
    </lineage>
</organism>
<evidence type="ECO:0000313" key="1">
    <source>
        <dbReference type="EMBL" id="GAX80200.1"/>
    </source>
</evidence>
<proteinExistence type="predicted"/>
<dbReference type="EMBL" id="BEGY01000049">
    <property type="protein sequence ID" value="GAX80200.1"/>
    <property type="molecule type" value="Genomic_DNA"/>
</dbReference>
<keyword evidence="2" id="KW-1185">Reference proteome</keyword>
<dbReference type="OrthoDB" id="550767at2759"/>
<dbReference type="AlphaFoldDB" id="A0A250XBR3"/>